<dbReference type="Gene3D" id="1.20.80.10">
    <property type="match status" value="1"/>
</dbReference>
<dbReference type="GO" id="GO:0000062">
    <property type="term" value="F:fatty-acyl-CoA binding"/>
    <property type="evidence" value="ECO:0007669"/>
    <property type="project" value="InterPro"/>
</dbReference>
<sequence length="83" mass="9135">MDFQTATQKAKSFTKTPPNDVFLEFYGLFKQATVGDCNVDKPSAIDVKGSAKWNAWNANKGMSQDAAKAAYIAAYEKYAPQYA</sequence>
<reference evidence="3" key="1">
    <citation type="submission" date="2020-05" db="UniProtKB">
        <authorList>
            <consortium name="EnsemblMetazoa"/>
        </authorList>
    </citation>
    <scope>IDENTIFICATION</scope>
    <source>
        <strain evidence="3">Aabys</strain>
    </source>
</reference>
<dbReference type="PRINTS" id="PR00689">
    <property type="entry name" value="ACOABINDINGP"/>
</dbReference>
<dbReference type="SUPFAM" id="SSF47027">
    <property type="entry name" value="Acyl-CoA binding protein"/>
    <property type="match status" value="1"/>
</dbReference>
<dbReference type="Pfam" id="PF00887">
    <property type="entry name" value="ACBP"/>
    <property type="match status" value="1"/>
</dbReference>
<keyword evidence="1" id="KW-0446">Lipid-binding</keyword>
<dbReference type="PROSITE" id="PS51228">
    <property type="entry name" value="ACB_2"/>
    <property type="match status" value="1"/>
</dbReference>
<keyword evidence="4" id="KW-1185">Reference proteome</keyword>
<dbReference type="EnsemblMetazoa" id="MDOA003166-RA">
    <property type="protein sequence ID" value="MDOA003166-PA"/>
    <property type="gene ID" value="MDOA003166"/>
</dbReference>
<evidence type="ECO:0000256" key="1">
    <source>
        <dbReference type="ARBA" id="ARBA00023121"/>
    </source>
</evidence>
<evidence type="ECO:0000313" key="5">
    <source>
        <dbReference type="RefSeq" id="XP_005179465.1"/>
    </source>
</evidence>
<dbReference type="Proteomes" id="UP001652621">
    <property type="component" value="Unplaced"/>
</dbReference>
<dbReference type="InterPro" id="IPR035984">
    <property type="entry name" value="Acyl-CoA-binding_sf"/>
</dbReference>
<dbReference type="VEuPathDB" id="VectorBase:MDOA003166"/>
<evidence type="ECO:0000259" key="2">
    <source>
        <dbReference type="PROSITE" id="PS51228"/>
    </source>
</evidence>
<protein>
    <submittedName>
        <fullName evidence="5">Acyl-CoA-binding protein</fullName>
    </submittedName>
</protein>
<organism evidence="3">
    <name type="scientific">Musca domestica</name>
    <name type="common">House fly</name>
    <dbReference type="NCBI Taxonomy" id="7370"/>
    <lineage>
        <taxon>Eukaryota</taxon>
        <taxon>Metazoa</taxon>
        <taxon>Ecdysozoa</taxon>
        <taxon>Arthropoda</taxon>
        <taxon>Hexapoda</taxon>
        <taxon>Insecta</taxon>
        <taxon>Pterygota</taxon>
        <taxon>Neoptera</taxon>
        <taxon>Endopterygota</taxon>
        <taxon>Diptera</taxon>
        <taxon>Brachycera</taxon>
        <taxon>Muscomorpha</taxon>
        <taxon>Muscoidea</taxon>
        <taxon>Muscidae</taxon>
        <taxon>Musca</taxon>
    </lineage>
</organism>
<proteinExistence type="predicted"/>
<evidence type="ECO:0000313" key="4">
    <source>
        <dbReference type="Proteomes" id="UP001652621"/>
    </source>
</evidence>
<dbReference type="GO" id="GO:0006631">
    <property type="term" value="P:fatty acid metabolic process"/>
    <property type="evidence" value="ECO:0007669"/>
    <property type="project" value="TreeGrafter"/>
</dbReference>
<dbReference type="eggNOG" id="KOG0817">
    <property type="taxonomic scope" value="Eukaryota"/>
</dbReference>
<gene>
    <name evidence="3" type="primary">101892433</name>
    <name evidence="5" type="synonym">LOC101892433</name>
</gene>
<dbReference type="PANTHER" id="PTHR23310">
    <property type="entry name" value="ACYL-COA-BINDING PROTEIN, ACBP"/>
    <property type="match status" value="1"/>
</dbReference>
<name>A0A1I8MBE8_MUSDO</name>
<dbReference type="KEGG" id="mde:101892433"/>
<reference evidence="5" key="2">
    <citation type="submission" date="2025-04" db="UniProtKB">
        <authorList>
            <consortium name="RefSeq"/>
        </authorList>
    </citation>
    <scope>IDENTIFICATION</scope>
    <source>
        <strain evidence="5">Aabys</strain>
    </source>
</reference>
<dbReference type="STRING" id="7370.A0A1I8MBE8"/>
<dbReference type="OrthoDB" id="346910at2759"/>
<dbReference type="InterPro" id="IPR000582">
    <property type="entry name" value="Acyl-CoA-binding_protein"/>
</dbReference>
<evidence type="ECO:0000313" key="3">
    <source>
        <dbReference type="EnsemblMetazoa" id="MDOA003166-PA"/>
    </source>
</evidence>
<dbReference type="GeneID" id="101892433"/>
<dbReference type="RefSeq" id="XP_005179465.1">
    <property type="nucleotide sequence ID" value="XM_005179408.3"/>
</dbReference>
<feature type="domain" description="ACB" evidence="2">
    <location>
        <begin position="1"/>
        <end position="83"/>
    </location>
</feature>
<accession>A0A1I8MBE8</accession>
<dbReference type="PANTHER" id="PTHR23310:SF137">
    <property type="entry name" value="ACYL-COA BINDING PROTEIN 3, ISOFORM A-RELATED"/>
    <property type="match status" value="1"/>
</dbReference>
<dbReference type="VEuPathDB" id="VectorBase:MDOMA2_001746"/>
<dbReference type="InterPro" id="IPR014352">
    <property type="entry name" value="FERM/acyl-CoA-bd_prot_sf"/>
</dbReference>
<dbReference type="AlphaFoldDB" id="A0A1I8MBE8"/>